<evidence type="ECO:0000313" key="1">
    <source>
        <dbReference type="EMBL" id="RDX98947.1"/>
    </source>
</evidence>
<proteinExistence type="predicted"/>
<protein>
    <submittedName>
        <fullName evidence="1">Uncharacterized protein</fullName>
    </submittedName>
</protein>
<name>A0A371H833_MUCPR</name>
<accession>A0A371H833</accession>
<organism evidence="1 2">
    <name type="scientific">Mucuna pruriens</name>
    <name type="common">Velvet bean</name>
    <name type="synonym">Dolichos pruriens</name>
    <dbReference type="NCBI Taxonomy" id="157652"/>
    <lineage>
        <taxon>Eukaryota</taxon>
        <taxon>Viridiplantae</taxon>
        <taxon>Streptophyta</taxon>
        <taxon>Embryophyta</taxon>
        <taxon>Tracheophyta</taxon>
        <taxon>Spermatophyta</taxon>
        <taxon>Magnoliopsida</taxon>
        <taxon>eudicotyledons</taxon>
        <taxon>Gunneridae</taxon>
        <taxon>Pentapetalae</taxon>
        <taxon>rosids</taxon>
        <taxon>fabids</taxon>
        <taxon>Fabales</taxon>
        <taxon>Fabaceae</taxon>
        <taxon>Papilionoideae</taxon>
        <taxon>50 kb inversion clade</taxon>
        <taxon>NPAAA clade</taxon>
        <taxon>indigoferoid/millettioid clade</taxon>
        <taxon>Phaseoleae</taxon>
        <taxon>Mucuna</taxon>
    </lineage>
</organism>
<dbReference type="AlphaFoldDB" id="A0A371H833"/>
<comment type="caution">
    <text evidence="1">The sequence shown here is derived from an EMBL/GenBank/DDBJ whole genome shotgun (WGS) entry which is preliminary data.</text>
</comment>
<keyword evidence="2" id="KW-1185">Reference proteome</keyword>
<dbReference type="EMBL" id="QJKJ01003333">
    <property type="protein sequence ID" value="RDX98947.1"/>
    <property type="molecule type" value="Genomic_DNA"/>
</dbReference>
<reference evidence="1" key="1">
    <citation type="submission" date="2018-05" db="EMBL/GenBank/DDBJ databases">
        <title>Draft genome of Mucuna pruriens seed.</title>
        <authorList>
            <person name="Nnadi N.E."/>
            <person name="Vos R."/>
            <person name="Hasami M.H."/>
            <person name="Devisetty U.K."/>
            <person name="Aguiy J.C."/>
        </authorList>
    </citation>
    <scope>NUCLEOTIDE SEQUENCE [LARGE SCALE GENOMIC DNA]</scope>
    <source>
        <strain evidence="1">JCA_2017</strain>
    </source>
</reference>
<dbReference type="Proteomes" id="UP000257109">
    <property type="component" value="Unassembled WGS sequence"/>
</dbReference>
<sequence length="136" mass="15352">MGKTVTSSSITAGAGAVAVGETISYTKLTSFLQKDTSFLTPWTWDPKASENEVSSSRKEKEILQFQPGSYFFVSIFDLLNAKKNSRENDYHLLAREYQKLRNCSCNTSSNKEITNQYEPSDNENALPRIFFISQDT</sequence>
<evidence type="ECO:0000313" key="2">
    <source>
        <dbReference type="Proteomes" id="UP000257109"/>
    </source>
</evidence>
<gene>
    <name evidence="1" type="ORF">CR513_18078</name>
</gene>
<dbReference type="OrthoDB" id="1751177at2759"/>
<feature type="non-terminal residue" evidence="1">
    <location>
        <position position="1"/>
    </location>
</feature>